<name>E1QYA3_OLSUV</name>
<dbReference type="PROSITE" id="PS51257">
    <property type="entry name" value="PROKAR_LIPOPROTEIN"/>
    <property type="match status" value="1"/>
</dbReference>
<sequence length="289" mass="31790">MTRRGLLAASLALAGGALGLAGCGLLRGREEEVPDVTISSGEDALAYALQALGERYGEGFSQAEGTEITSYMPDDTDLTYELCARPDSDPGKVFGCDVSTDRETGRLLDVLEDDYTQYLFKDQMEGPFLEVVRGLSGLAGYSVQMAEPYVGDRDWRPDELDAYVNNGFTHPRVDVTLMMPADGTEGEWAGTIHECLEGIWGLGQRMYVYAGLEGYDPYSAQLYILDSTQNEVRGRDPEPPSVDRILELMWPDVVYRDGSETWDGTGDAGDPGYVKHPQITWYDGHPVMP</sequence>
<dbReference type="AlphaFoldDB" id="E1QYA3"/>
<dbReference type="Proteomes" id="UP000000333">
    <property type="component" value="Chromosome"/>
</dbReference>
<organism evidence="1 2">
    <name type="scientific">Olsenella uli (strain ATCC 49627 / DSM 7084 / CCUG 31166 / CIP 109912 / JCM 12494 / LMG 11480 / NCIMB 702895 / VPI D76D-27C)</name>
    <name type="common">Lactobacillus uli</name>
    <dbReference type="NCBI Taxonomy" id="633147"/>
    <lineage>
        <taxon>Bacteria</taxon>
        <taxon>Bacillati</taxon>
        <taxon>Actinomycetota</taxon>
        <taxon>Coriobacteriia</taxon>
        <taxon>Coriobacteriales</taxon>
        <taxon>Atopobiaceae</taxon>
        <taxon>Olsenella</taxon>
    </lineage>
</organism>
<accession>E1QYA3</accession>
<proteinExistence type="predicted"/>
<evidence type="ECO:0008006" key="3">
    <source>
        <dbReference type="Google" id="ProtNLM"/>
    </source>
</evidence>
<dbReference type="EMBL" id="CP002106">
    <property type="protein sequence ID" value="ADK67367.1"/>
    <property type="molecule type" value="Genomic_DNA"/>
</dbReference>
<evidence type="ECO:0000313" key="1">
    <source>
        <dbReference type="EMBL" id="ADK67367.1"/>
    </source>
</evidence>
<dbReference type="HOGENOM" id="CLU_962572_0_0_11"/>
<dbReference type="KEGG" id="ols:Olsu_0239"/>
<protein>
    <recommendedName>
        <fullName evidence="3">Lipoprotein</fullName>
    </recommendedName>
</protein>
<evidence type="ECO:0000313" key="2">
    <source>
        <dbReference type="Proteomes" id="UP000000333"/>
    </source>
</evidence>
<dbReference type="eggNOG" id="ENOG5031V30">
    <property type="taxonomic scope" value="Bacteria"/>
</dbReference>
<gene>
    <name evidence="1" type="ordered locus">Olsu_0239</name>
</gene>
<reference evidence="1 2" key="1">
    <citation type="journal article" date="2010" name="Stand. Genomic Sci.">
        <title>Complete genome sequence of Olsenella uli type strain (VPI D76D-27C).</title>
        <authorList>
            <person name="Goker M."/>
            <person name="Held B."/>
            <person name="Lucas S."/>
            <person name="Nolan M."/>
            <person name="Yasawong M."/>
            <person name="Glavina Del Rio T."/>
            <person name="Tice H."/>
            <person name="Cheng J.F."/>
            <person name="Bruce D."/>
            <person name="Detter J.C."/>
            <person name="Tapia R."/>
            <person name="Han C."/>
            <person name="Goodwin L."/>
            <person name="Pitluck S."/>
            <person name="Liolios K."/>
            <person name="Ivanova N."/>
            <person name="Mavromatis K."/>
            <person name="Mikhailova N."/>
            <person name="Pati A."/>
            <person name="Chen A."/>
            <person name="Palaniappan K."/>
            <person name="Land M."/>
            <person name="Hauser L."/>
            <person name="Chang Y.J."/>
            <person name="Jeffries C.D."/>
            <person name="Rohde M."/>
            <person name="Sikorski J."/>
            <person name="Pukall R."/>
            <person name="Woyke T."/>
            <person name="Bristow J."/>
            <person name="Eisen J.A."/>
            <person name="Markowitz V."/>
            <person name="Hugenholtz P."/>
            <person name="Kyrpides N.C."/>
            <person name="Klenk H.P."/>
            <person name="Lapidus A."/>
        </authorList>
    </citation>
    <scope>NUCLEOTIDE SEQUENCE [LARGE SCALE GENOMIC DNA]</scope>
    <source>
        <strain evidence="2">ATCC 49627 / DSM 7084 / CIP 109912 / JCM 12494 / NCIMB 702895 / VPI D76D-27C</strain>
    </source>
</reference>
<keyword evidence="2" id="KW-1185">Reference proteome</keyword>